<feature type="compositionally biased region" description="Low complexity" evidence="1">
    <location>
        <begin position="124"/>
        <end position="135"/>
    </location>
</feature>
<gene>
    <name evidence="3" type="ORF">GSH16_09080</name>
</gene>
<evidence type="ECO:0000256" key="2">
    <source>
        <dbReference type="SAM" id="Phobius"/>
    </source>
</evidence>
<evidence type="ECO:0000256" key="1">
    <source>
        <dbReference type="SAM" id="MobiDB-lite"/>
    </source>
</evidence>
<feature type="transmembrane region" description="Helical" evidence="2">
    <location>
        <begin position="20"/>
        <end position="46"/>
    </location>
</feature>
<keyword evidence="2" id="KW-0812">Transmembrane</keyword>
<name>A0A6B0U3T6_9RHOB</name>
<organism evidence="3 4">
    <name type="scientific">Oceanomicrobium pacificus</name>
    <dbReference type="NCBI Taxonomy" id="2692916"/>
    <lineage>
        <taxon>Bacteria</taxon>
        <taxon>Pseudomonadati</taxon>
        <taxon>Pseudomonadota</taxon>
        <taxon>Alphaproteobacteria</taxon>
        <taxon>Rhodobacterales</taxon>
        <taxon>Paracoccaceae</taxon>
        <taxon>Oceanomicrobium</taxon>
    </lineage>
</organism>
<sequence>MKNNWAFLQKPANVALLGAVLVFVLLFVLFDAGFILSLVLGGAAWFGLSKFLTDRMAAEVAEAADRFEDKARAAVADLPETMDKATKAARDAAAEVSGAIDEQVSKLRDQGSSDDEGEIIEGTASAAPASGASGPRVKPSKSLPGQADLAARKGTWKYEG</sequence>
<evidence type="ECO:0000313" key="4">
    <source>
        <dbReference type="Proteomes" id="UP000436016"/>
    </source>
</evidence>
<keyword evidence="4" id="KW-1185">Reference proteome</keyword>
<dbReference type="AlphaFoldDB" id="A0A6B0U3T6"/>
<feature type="region of interest" description="Disordered" evidence="1">
    <location>
        <begin position="96"/>
        <end position="160"/>
    </location>
</feature>
<dbReference type="RefSeq" id="WP_160854215.1">
    <property type="nucleotide sequence ID" value="NZ_WUWG01000003.1"/>
</dbReference>
<keyword evidence="2" id="KW-0472">Membrane</keyword>
<comment type="caution">
    <text evidence="3">The sequence shown here is derived from an EMBL/GenBank/DDBJ whole genome shotgun (WGS) entry which is preliminary data.</text>
</comment>
<proteinExistence type="predicted"/>
<accession>A0A6B0U3T6</accession>
<dbReference type="Proteomes" id="UP000436016">
    <property type="component" value="Unassembled WGS sequence"/>
</dbReference>
<protein>
    <submittedName>
        <fullName evidence="3">Uncharacterized protein</fullName>
    </submittedName>
</protein>
<evidence type="ECO:0000313" key="3">
    <source>
        <dbReference type="EMBL" id="MXU65601.1"/>
    </source>
</evidence>
<keyword evidence="2" id="KW-1133">Transmembrane helix</keyword>
<reference evidence="3 4" key="1">
    <citation type="submission" date="2019-12" db="EMBL/GenBank/DDBJ databases">
        <title>Strain KN286 was isolated from seawater, which was collected from Caroline Seamount in the tropical western Pacific.</title>
        <authorList>
            <person name="Wang Q."/>
        </authorList>
    </citation>
    <scope>NUCLEOTIDE SEQUENCE [LARGE SCALE GENOMIC DNA]</scope>
    <source>
        <strain evidence="3 4">KN286</strain>
    </source>
</reference>
<dbReference type="EMBL" id="WUWG01000003">
    <property type="protein sequence ID" value="MXU65601.1"/>
    <property type="molecule type" value="Genomic_DNA"/>
</dbReference>